<dbReference type="GO" id="GO:0008017">
    <property type="term" value="F:microtubule binding"/>
    <property type="evidence" value="ECO:0007669"/>
    <property type="project" value="InterPro"/>
</dbReference>
<evidence type="ECO:0000313" key="14">
    <source>
        <dbReference type="EMBL" id="GBF97614.1"/>
    </source>
</evidence>
<keyword evidence="7 11" id="KW-0175">Coiled coil</keyword>
<evidence type="ECO:0000256" key="1">
    <source>
        <dbReference type="ARBA" id="ARBA00004230"/>
    </source>
</evidence>
<keyword evidence="10" id="KW-0966">Cell projection</keyword>
<keyword evidence="4" id="KW-0963">Cytoplasm</keyword>
<sequence>MAPKKKAAKAKAGPKDKKGAAGKGDAAAPAAGADGGEGATVEERAARVATLEREKNKEEEYRNYMQLERDKINAFWEITKRDLEDRRAELRNKDRELEEGEERHGVEVKVYKQKVKHLLYEHQSNVSTLKADGELALRLAADEARRREAGLAADKRSLKRELQEQDVAHRELVRALRLDGAKEATKARQEFELAARELAAKFEKKAKLARDDPAPPAGAWGPGERCLASATGVEERKNGHINALMQQHEAAFGEVKNYYNDITANNLDLIKAEDVAEMKKREAQNEKLMYEIAQENKRLSEPLARSLREVESLRAQLAGSERDRASLAAAKARLAAAEKRVKAVEWELEVAQQRLEAAVEERDGLRARLEAGARQEQQKTGLQTLLLERRTAALTAALEAKEAQLGEALAAAHADPAAAQQTAGRIEEALSRRDAAIRALQYDLSKACKAHNDLILVYEAKLAQYGVPPEELGFRPMVTAAAATGPAGLVAGR</sequence>
<evidence type="ECO:0000256" key="9">
    <source>
        <dbReference type="ARBA" id="ARBA00023212"/>
    </source>
</evidence>
<evidence type="ECO:0000256" key="11">
    <source>
        <dbReference type="SAM" id="Coils"/>
    </source>
</evidence>
<gene>
    <name evidence="14" type="ORF">Rsub_10750</name>
</gene>
<dbReference type="EMBL" id="BDRX01000103">
    <property type="protein sequence ID" value="GBF97614.1"/>
    <property type="molecule type" value="Genomic_DNA"/>
</dbReference>
<feature type="coiled-coil region" evidence="11">
    <location>
        <begin position="141"/>
        <end position="201"/>
    </location>
</feature>
<dbReference type="STRING" id="307507.A0A2V0PCN6"/>
<name>A0A2V0PCN6_9CHLO</name>
<dbReference type="GO" id="GO:0031267">
    <property type="term" value="F:small GTPase binding"/>
    <property type="evidence" value="ECO:0007669"/>
    <property type="project" value="InterPro"/>
</dbReference>
<dbReference type="GO" id="GO:0031514">
    <property type="term" value="C:motile cilium"/>
    <property type="evidence" value="ECO:0007669"/>
    <property type="project" value="UniProtKB-SubCell"/>
</dbReference>
<dbReference type="GO" id="GO:0005874">
    <property type="term" value="C:microtubule"/>
    <property type="evidence" value="ECO:0007669"/>
    <property type="project" value="UniProtKB-KW"/>
</dbReference>
<evidence type="ECO:0000256" key="2">
    <source>
        <dbReference type="ARBA" id="ARBA00004245"/>
    </source>
</evidence>
<comment type="caution">
    <text evidence="14">The sequence shown here is derived from an EMBL/GenBank/DDBJ whole genome shotgun (WGS) entry which is preliminary data.</text>
</comment>
<evidence type="ECO:0000256" key="8">
    <source>
        <dbReference type="ARBA" id="ARBA00023069"/>
    </source>
</evidence>
<reference evidence="14 15" key="1">
    <citation type="journal article" date="2018" name="Sci. Rep.">
        <title>Raphidocelis subcapitata (=Pseudokirchneriella subcapitata) provides an insight into genome evolution and environmental adaptations in the Sphaeropleales.</title>
        <authorList>
            <person name="Suzuki S."/>
            <person name="Yamaguchi H."/>
            <person name="Nakajima N."/>
            <person name="Kawachi M."/>
        </authorList>
    </citation>
    <scope>NUCLEOTIDE SEQUENCE [LARGE SCALE GENOMIC DNA]</scope>
    <source>
        <strain evidence="14 15">NIES-35</strain>
    </source>
</reference>
<keyword evidence="5" id="KW-0493">Microtubule</keyword>
<comment type="subcellular location">
    <subcellularLocation>
        <location evidence="1">Cell projection</location>
        <location evidence="1">Cilium</location>
        <location evidence="1">Flagellum</location>
    </subcellularLocation>
    <subcellularLocation>
        <location evidence="2">Cytoplasm</location>
        <location evidence="2">Cytoskeleton</location>
    </subcellularLocation>
</comment>
<organism evidence="14 15">
    <name type="scientific">Raphidocelis subcapitata</name>
    <dbReference type="NCBI Taxonomy" id="307507"/>
    <lineage>
        <taxon>Eukaryota</taxon>
        <taxon>Viridiplantae</taxon>
        <taxon>Chlorophyta</taxon>
        <taxon>core chlorophytes</taxon>
        <taxon>Chlorophyceae</taxon>
        <taxon>CS clade</taxon>
        <taxon>Sphaeropleales</taxon>
        <taxon>Selenastraceae</taxon>
        <taxon>Raphidocelis</taxon>
    </lineage>
</organism>
<keyword evidence="8" id="KW-0969">Cilium</keyword>
<dbReference type="InParanoid" id="A0A2V0PCN6"/>
<feature type="coiled-coil region" evidence="11">
    <location>
        <begin position="276"/>
        <end position="375"/>
    </location>
</feature>
<feature type="coiled-coil region" evidence="11">
    <location>
        <begin position="73"/>
        <end position="103"/>
    </location>
</feature>
<evidence type="ECO:0000313" key="15">
    <source>
        <dbReference type="Proteomes" id="UP000247498"/>
    </source>
</evidence>
<dbReference type="GO" id="GO:0048870">
    <property type="term" value="P:cell motility"/>
    <property type="evidence" value="ECO:0007669"/>
    <property type="project" value="InterPro"/>
</dbReference>
<evidence type="ECO:0000256" key="4">
    <source>
        <dbReference type="ARBA" id="ARBA00022490"/>
    </source>
</evidence>
<dbReference type="OrthoDB" id="767661at2759"/>
<dbReference type="InterPro" id="IPR025593">
    <property type="entry name" value="GAS8_dom"/>
</dbReference>
<dbReference type="InterPro" id="IPR039308">
    <property type="entry name" value="GAS8"/>
</dbReference>
<comment type="similarity">
    <text evidence="3">Belongs to the DRC4 family.</text>
</comment>
<dbReference type="PANTHER" id="PTHR31543">
    <property type="entry name" value="DYNEIN REGULATORY COMPLEX SUBUNIT 4"/>
    <property type="match status" value="1"/>
</dbReference>
<evidence type="ECO:0000256" key="10">
    <source>
        <dbReference type="ARBA" id="ARBA00023273"/>
    </source>
</evidence>
<evidence type="ECO:0000256" key="6">
    <source>
        <dbReference type="ARBA" id="ARBA00022846"/>
    </source>
</evidence>
<keyword evidence="6" id="KW-0282">Flagellum</keyword>
<feature type="region of interest" description="Disordered" evidence="12">
    <location>
        <begin position="1"/>
        <end position="60"/>
    </location>
</feature>
<keyword evidence="9" id="KW-0206">Cytoskeleton</keyword>
<proteinExistence type="inferred from homology"/>
<keyword evidence="15" id="KW-1185">Reference proteome</keyword>
<feature type="compositionally biased region" description="Basic and acidic residues" evidence="12">
    <location>
        <begin position="41"/>
        <end position="60"/>
    </location>
</feature>
<feature type="domain" description="Growth arrest-specific protein 8" evidence="13">
    <location>
        <begin position="244"/>
        <end position="440"/>
    </location>
</feature>
<evidence type="ECO:0000259" key="13">
    <source>
        <dbReference type="Pfam" id="PF13851"/>
    </source>
</evidence>
<evidence type="ECO:0000256" key="5">
    <source>
        <dbReference type="ARBA" id="ARBA00022701"/>
    </source>
</evidence>
<accession>A0A2V0PCN6</accession>
<evidence type="ECO:0000256" key="3">
    <source>
        <dbReference type="ARBA" id="ARBA00009859"/>
    </source>
</evidence>
<feature type="compositionally biased region" description="Low complexity" evidence="12">
    <location>
        <begin position="23"/>
        <end position="32"/>
    </location>
</feature>
<dbReference type="AlphaFoldDB" id="A0A2V0PCN6"/>
<dbReference type="Pfam" id="PF13851">
    <property type="entry name" value="GAS"/>
    <property type="match status" value="1"/>
</dbReference>
<dbReference type="PANTHER" id="PTHR31543:SF0">
    <property type="entry name" value="DYNEIN REGULATORY COMPLEX SUBUNIT 4"/>
    <property type="match status" value="1"/>
</dbReference>
<evidence type="ECO:0000256" key="7">
    <source>
        <dbReference type="ARBA" id="ARBA00023054"/>
    </source>
</evidence>
<dbReference type="Proteomes" id="UP000247498">
    <property type="component" value="Unassembled WGS sequence"/>
</dbReference>
<protein>
    <recommendedName>
        <fullName evidence="13">Growth arrest-specific protein 8 domain-containing protein</fullName>
    </recommendedName>
</protein>
<evidence type="ECO:0000256" key="12">
    <source>
        <dbReference type="SAM" id="MobiDB-lite"/>
    </source>
</evidence>
<dbReference type="GO" id="GO:0005794">
    <property type="term" value="C:Golgi apparatus"/>
    <property type="evidence" value="ECO:0007669"/>
    <property type="project" value="TreeGrafter"/>
</dbReference>